<evidence type="ECO:0000313" key="1">
    <source>
        <dbReference type="EMBL" id="QRD02313.1"/>
    </source>
</evidence>
<gene>
    <name evidence="1" type="ORF">JI435_417770</name>
</gene>
<evidence type="ECO:0000313" key="2">
    <source>
        <dbReference type="Proteomes" id="UP000663193"/>
    </source>
</evidence>
<organism evidence="1 2">
    <name type="scientific">Phaeosphaeria nodorum (strain SN15 / ATCC MYA-4574 / FGSC 10173)</name>
    <name type="common">Glume blotch fungus</name>
    <name type="synonym">Parastagonospora nodorum</name>
    <dbReference type="NCBI Taxonomy" id="321614"/>
    <lineage>
        <taxon>Eukaryota</taxon>
        <taxon>Fungi</taxon>
        <taxon>Dikarya</taxon>
        <taxon>Ascomycota</taxon>
        <taxon>Pezizomycotina</taxon>
        <taxon>Dothideomycetes</taxon>
        <taxon>Pleosporomycetidae</taxon>
        <taxon>Pleosporales</taxon>
        <taxon>Pleosporineae</taxon>
        <taxon>Phaeosphaeriaceae</taxon>
        <taxon>Parastagonospora</taxon>
    </lineage>
</organism>
<dbReference type="EMBL" id="CP069035">
    <property type="protein sequence ID" value="QRD02313.1"/>
    <property type="molecule type" value="Genomic_DNA"/>
</dbReference>
<keyword evidence="2" id="KW-1185">Reference proteome</keyword>
<protein>
    <submittedName>
        <fullName evidence="1">Uncharacterized protein</fullName>
    </submittedName>
</protein>
<sequence length="67" mass="7735">MFTTDRSALLSRSPFPQAMPGCVVMPLWVWYDAERHRGRCVGPCLEWPAHFRTPTLPVNFEQDAVRC</sequence>
<dbReference type="AlphaFoldDB" id="A0A7U2I7E0"/>
<dbReference type="VEuPathDB" id="FungiDB:JI435_417770"/>
<accession>A0A7U2I7E0</accession>
<name>A0A7U2I7E0_PHANO</name>
<reference evidence="2" key="1">
    <citation type="journal article" date="2021" name="BMC Genomics">
        <title>Chromosome-level genome assembly and manually-curated proteome of model necrotroph Parastagonospora nodorum Sn15 reveals a genome-wide trove of candidate effector homologs, and redundancy of virulence-related functions within an accessory chromosome.</title>
        <authorList>
            <person name="Bertazzoni S."/>
            <person name="Jones D.A.B."/>
            <person name="Phan H.T."/>
            <person name="Tan K.-C."/>
            <person name="Hane J.K."/>
        </authorList>
    </citation>
    <scope>NUCLEOTIDE SEQUENCE [LARGE SCALE GENOMIC DNA]</scope>
    <source>
        <strain evidence="2">SN15 / ATCC MYA-4574 / FGSC 10173)</strain>
    </source>
</reference>
<proteinExistence type="predicted"/>
<dbReference type="Proteomes" id="UP000663193">
    <property type="component" value="Chromosome 13"/>
</dbReference>